<dbReference type="Pfam" id="PF14237">
    <property type="entry name" value="GYF_2"/>
    <property type="match status" value="1"/>
</dbReference>
<evidence type="ECO:0000313" key="4">
    <source>
        <dbReference type="Proteomes" id="UP000278437"/>
    </source>
</evidence>
<feature type="region of interest" description="Disordered" evidence="1">
    <location>
        <begin position="461"/>
        <end position="481"/>
    </location>
</feature>
<protein>
    <recommendedName>
        <fullName evidence="2">GYF domain-containing protein</fullName>
    </recommendedName>
</protein>
<proteinExistence type="predicted"/>
<sequence>MTMKKWFLSQDGELTGPLTEAEAIAYLQDKPNCYGWHPTFSQWLPVSHIAEFVGRVPAVESPAKIPKELIDGFNTKRTELQHTFGAMDESIKYTKTYLYELEQEINIYKRLTNKLSDEVKQGIGGIESTYQGYQKVLEDLVYAVSMAKVEMEEVTAEFDQRLFEREKDLASAPAAPQAVLNTAASLGLALDPVAVKAAAAPVIPAPVMSEPKTVQKDPLASAAKDAAEALKLSQSAAIEFDIEPPAAEPEVVAELAEPELVEPEAVVSAPIEPETIELEAIEPDPVEAEPVEPETVEVETIELEAIELEPVAPAAPAKAELELVADPVATSVTPDAAQELVAQLEPVADIQAEIKPEPKLQVVQDAVASKPAAAETVSLDPVAAKPAAISKIAPPLDIDPVAAQPAKPAQLDPIAMPVDPIAAAVDPVAAAVDPVAAPAKAAAVSLDPVATKADPNDFFAELTQRSQSLDPVASRPPAGMDKLLFGFSPEEFGAASGDAKPAPLAEVPKAELPADAEPLASADKQADNKADSKADNKVKFSEQPEGDEDGKNDKGEPLAKLQAVTSIFKSVFKGEKKDEIRFLSESEAGPGAAQAEDAAEPELAEATADKPKETQPKEVKNDIEGRMRRRSRRRG</sequence>
<organism evidence="3 4">
    <name type="scientific">Shewanella khirikhana</name>
    <dbReference type="NCBI Taxonomy" id="1965282"/>
    <lineage>
        <taxon>Bacteria</taxon>
        <taxon>Pseudomonadati</taxon>
        <taxon>Pseudomonadota</taxon>
        <taxon>Gammaproteobacteria</taxon>
        <taxon>Alteromonadales</taxon>
        <taxon>Shewanellaceae</taxon>
        <taxon>Shewanella</taxon>
    </lineage>
</organism>
<accession>A0ABM7DPQ8</accession>
<feature type="domain" description="GYF" evidence="2">
    <location>
        <begin position="6"/>
        <end position="52"/>
    </location>
</feature>
<dbReference type="InterPro" id="IPR025640">
    <property type="entry name" value="GYF_2"/>
</dbReference>
<keyword evidence="4" id="KW-1185">Reference proteome</keyword>
<name>A0ABM7DPQ8_9GAMM</name>
<gene>
    <name evidence="3" type="ORF">STH12_02593</name>
</gene>
<reference evidence="4" key="1">
    <citation type="submission" date="2017-03" db="EMBL/GenBank/DDBJ databases">
        <title>Full genome sequence of a non-lethal Shewanella isolate that potentiates virulence of Vibio parahaemolyticus causing acute hepatopancreatic necrosis disease (AHPND) in shrimp.</title>
        <authorList>
            <person name="Prachumwat A."/>
            <person name="Sritunyalucksana K."/>
        </authorList>
    </citation>
    <scope>NUCLEOTIDE SEQUENCE [LARGE SCALE GENOMIC DNA]</scope>
    <source>
        <strain evidence="4">TH2012</strain>
    </source>
</reference>
<evidence type="ECO:0000313" key="3">
    <source>
        <dbReference type="EMBL" id="AZQ11662.1"/>
    </source>
</evidence>
<feature type="compositionally biased region" description="Basic and acidic residues" evidence="1">
    <location>
        <begin position="607"/>
        <end position="626"/>
    </location>
</feature>
<feature type="region of interest" description="Disordered" evidence="1">
    <location>
        <begin position="582"/>
        <end position="635"/>
    </location>
</feature>
<evidence type="ECO:0000259" key="2">
    <source>
        <dbReference type="Pfam" id="PF14237"/>
    </source>
</evidence>
<feature type="compositionally biased region" description="Low complexity" evidence="1">
    <location>
        <begin position="587"/>
        <end position="596"/>
    </location>
</feature>
<feature type="compositionally biased region" description="Basic and acidic residues" evidence="1">
    <location>
        <begin position="524"/>
        <end position="542"/>
    </location>
</feature>
<dbReference type="EMBL" id="CP020373">
    <property type="protein sequence ID" value="AZQ11662.1"/>
    <property type="molecule type" value="Genomic_DNA"/>
</dbReference>
<dbReference type="Proteomes" id="UP000278437">
    <property type="component" value="Chromosome"/>
</dbReference>
<evidence type="ECO:0000256" key="1">
    <source>
        <dbReference type="SAM" id="MobiDB-lite"/>
    </source>
</evidence>
<feature type="region of interest" description="Disordered" evidence="1">
    <location>
        <begin position="494"/>
        <end position="559"/>
    </location>
</feature>